<dbReference type="SUPFAM" id="SSF46689">
    <property type="entry name" value="Homeodomain-like"/>
    <property type="match status" value="1"/>
</dbReference>
<keyword evidence="7 13" id="KW-0238">DNA-binding</keyword>
<feature type="modified residue" description="4-aspartylphosphate" evidence="10">
    <location>
        <position position="56"/>
    </location>
</feature>
<comment type="caution">
    <text evidence="13">The sequence shown here is derived from an EMBL/GenBank/DDBJ whole genome shotgun (WGS) entry which is preliminary data.</text>
</comment>
<dbReference type="GO" id="GO:0003700">
    <property type="term" value="F:DNA-binding transcription factor activity"/>
    <property type="evidence" value="ECO:0007669"/>
    <property type="project" value="InterPro"/>
</dbReference>
<evidence type="ECO:0000256" key="2">
    <source>
        <dbReference type="ARBA" id="ARBA00018672"/>
    </source>
</evidence>
<feature type="domain" description="Response regulatory" evidence="12">
    <location>
        <begin position="4"/>
        <end position="121"/>
    </location>
</feature>
<keyword evidence="4 10" id="KW-0597">Phosphoprotein</keyword>
<evidence type="ECO:0000256" key="5">
    <source>
        <dbReference type="ARBA" id="ARBA00023012"/>
    </source>
</evidence>
<dbReference type="Gene3D" id="3.40.50.2300">
    <property type="match status" value="1"/>
</dbReference>
<dbReference type="Pfam" id="PF00072">
    <property type="entry name" value="Response_reg"/>
    <property type="match status" value="1"/>
</dbReference>
<dbReference type="PROSITE" id="PS01124">
    <property type="entry name" value="HTH_ARAC_FAMILY_2"/>
    <property type="match status" value="1"/>
</dbReference>
<dbReference type="GO" id="GO:0000160">
    <property type="term" value="P:phosphorelay signal transduction system"/>
    <property type="evidence" value="ECO:0007669"/>
    <property type="project" value="UniProtKB-KW"/>
</dbReference>
<dbReference type="InterPro" id="IPR018060">
    <property type="entry name" value="HTH_AraC"/>
</dbReference>
<dbReference type="InterPro" id="IPR009057">
    <property type="entry name" value="Homeodomain-like_sf"/>
</dbReference>
<evidence type="ECO:0000256" key="8">
    <source>
        <dbReference type="ARBA" id="ARBA00023163"/>
    </source>
</evidence>
<dbReference type="GO" id="GO:0005737">
    <property type="term" value="C:cytoplasm"/>
    <property type="evidence" value="ECO:0007669"/>
    <property type="project" value="UniProtKB-SubCell"/>
</dbReference>
<dbReference type="SUPFAM" id="SSF52172">
    <property type="entry name" value="CheY-like"/>
    <property type="match status" value="1"/>
</dbReference>
<evidence type="ECO:0000256" key="1">
    <source>
        <dbReference type="ARBA" id="ARBA00004496"/>
    </source>
</evidence>
<keyword evidence="8" id="KW-0804">Transcription</keyword>
<gene>
    <name evidence="13" type="ORF">CE91St55_11300</name>
</gene>
<dbReference type="InterPro" id="IPR051552">
    <property type="entry name" value="HptR"/>
</dbReference>
<proteinExistence type="predicted"/>
<evidence type="ECO:0000256" key="4">
    <source>
        <dbReference type="ARBA" id="ARBA00022553"/>
    </source>
</evidence>
<protein>
    <recommendedName>
        <fullName evidence="2">Stage 0 sporulation protein A homolog</fullName>
    </recommendedName>
</protein>
<evidence type="ECO:0000256" key="7">
    <source>
        <dbReference type="ARBA" id="ARBA00023125"/>
    </source>
</evidence>
<accession>A0AA37JDR0</accession>
<dbReference type="InterPro" id="IPR001789">
    <property type="entry name" value="Sig_transdc_resp-reg_receiver"/>
</dbReference>
<keyword evidence="5" id="KW-0902">Two-component regulatory system</keyword>
<dbReference type="PANTHER" id="PTHR42713:SF3">
    <property type="entry name" value="TRANSCRIPTIONAL REGULATORY PROTEIN HPTR"/>
    <property type="match status" value="1"/>
</dbReference>
<dbReference type="InterPro" id="IPR011006">
    <property type="entry name" value="CheY-like_superfamily"/>
</dbReference>
<dbReference type="Gene3D" id="1.10.10.60">
    <property type="entry name" value="Homeodomain-like"/>
    <property type="match status" value="2"/>
</dbReference>
<keyword evidence="6" id="KW-0805">Transcription regulation</keyword>
<dbReference type="CDD" id="cd17536">
    <property type="entry name" value="REC_YesN-like"/>
    <property type="match status" value="1"/>
</dbReference>
<dbReference type="EMBL" id="BQNJ01000001">
    <property type="protein sequence ID" value="GKG99148.1"/>
    <property type="molecule type" value="Genomic_DNA"/>
</dbReference>
<dbReference type="AlphaFoldDB" id="A0AA37JDR0"/>
<evidence type="ECO:0000313" key="13">
    <source>
        <dbReference type="EMBL" id="GKG99148.1"/>
    </source>
</evidence>
<dbReference type="GO" id="GO:0043565">
    <property type="term" value="F:sequence-specific DNA binding"/>
    <property type="evidence" value="ECO:0007669"/>
    <property type="project" value="InterPro"/>
</dbReference>
<sequence>MTYQFLIVDDEYFVRQRIRLCIPWKEYGFECAGEAANVEQALHFLQTVPIDLVLLDISMPGPNGLELLRMMKEKNSQAKFIILSGFATFEYARQAIAYNVANYLLKPINTEELIQAITGIRETLDKNNHLKQERLAWQEARLIAEHVEKNTFFQNIFSGHALGSESAGLAEFGVIPDTPCTVVIFDGQPKITHSLSFQERSSFQQALGNLSGCLLSGKSGCVQVTDIYNHQVLIIPQTQLPFGPDHFLGRLSAAALENFSKDIVCGYGNGEDSLAAAISSAYQTALQFFTFRTVYGTESGAFHTRLPEKQALEQLNTSIRGIAGGLLKKDHQVILNSLHSVFQIIGQEQFSLPALESALSSLLSAAIEYAVHSGIELFSGSGGSAYTAAGIIYHGCSLGEIEEKFTNLFLSLPGSREMDEVPMIQRIVLQAAELIEQEYSRTDMGLQYIASVLLISPAYLSRNFKRIKQYSVMQYITKCRMEHAWDLLSGGRLSIAAAAEKTGYQDAFYFSKCFKRYFGISPSQVDR</sequence>
<feature type="domain" description="HTH araC/xylS-type" evidence="11">
    <location>
        <begin position="429"/>
        <end position="527"/>
    </location>
</feature>
<evidence type="ECO:0000256" key="10">
    <source>
        <dbReference type="PROSITE-ProRule" id="PRU00169"/>
    </source>
</evidence>
<evidence type="ECO:0000256" key="3">
    <source>
        <dbReference type="ARBA" id="ARBA00022490"/>
    </source>
</evidence>
<name>A0AA37JDR0_9FIRM</name>
<dbReference type="RefSeq" id="WP_118042208.1">
    <property type="nucleotide sequence ID" value="NZ_BQNJ01000001.1"/>
</dbReference>
<dbReference type="SMART" id="SM00448">
    <property type="entry name" value="REC"/>
    <property type="match status" value="1"/>
</dbReference>
<dbReference type="PANTHER" id="PTHR42713">
    <property type="entry name" value="HISTIDINE KINASE-RELATED"/>
    <property type="match status" value="1"/>
</dbReference>
<keyword evidence="3" id="KW-0963">Cytoplasm</keyword>
<dbReference type="Proteomes" id="UP001055091">
    <property type="component" value="Unassembled WGS sequence"/>
</dbReference>
<comment type="subcellular location">
    <subcellularLocation>
        <location evidence="1">Cytoplasm</location>
    </subcellularLocation>
</comment>
<reference evidence="13" key="1">
    <citation type="submission" date="2022-01" db="EMBL/GenBank/DDBJ databases">
        <title>Novel bile acid biosynthetic pathways are enriched in the microbiome of centenarians.</title>
        <authorList>
            <person name="Sato Y."/>
            <person name="Atarashi K."/>
            <person name="Plichta R.D."/>
            <person name="Arai Y."/>
            <person name="Sasajima S."/>
            <person name="Kearney M.S."/>
            <person name="Suda W."/>
            <person name="Takeshita K."/>
            <person name="Sasaki T."/>
            <person name="Okamoto S."/>
            <person name="Skelly N.A."/>
            <person name="Okamura Y."/>
            <person name="Vlamakis H."/>
            <person name="Li Y."/>
            <person name="Tanoue T."/>
            <person name="Takei H."/>
            <person name="Nittono H."/>
            <person name="Narushima S."/>
            <person name="Irie J."/>
            <person name="Itoh H."/>
            <person name="Moriya K."/>
            <person name="Sugiura Y."/>
            <person name="Suematsu M."/>
            <person name="Moritoki N."/>
            <person name="Shibata S."/>
            <person name="Littman R.D."/>
            <person name="Fischbach A.M."/>
            <person name="Uwamino Y."/>
            <person name="Inoue T."/>
            <person name="Honda A."/>
            <person name="Hattori M."/>
            <person name="Murai T."/>
            <person name="Xavier J.R."/>
            <person name="Hirose N."/>
            <person name="Honda K."/>
        </authorList>
    </citation>
    <scope>NUCLEOTIDE SEQUENCE</scope>
    <source>
        <strain evidence="13">CE91-St55</strain>
    </source>
</reference>
<evidence type="ECO:0000256" key="6">
    <source>
        <dbReference type="ARBA" id="ARBA00023015"/>
    </source>
</evidence>
<comment type="function">
    <text evidence="9">May play the central regulatory role in sporulation. It may be an element of the effector pathway responsible for the activation of sporulation genes in response to nutritional stress. Spo0A may act in concert with spo0H (a sigma factor) to control the expression of some genes that are critical to the sporulation process.</text>
</comment>
<dbReference type="PROSITE" id="PS50110">
    <property type="entry name" value="RESPONSE_REGULATORY"/>
    <property type="match status" value="1"/>
</dbReference>
<organism evidence="13 14">
    <name type="scientific">Hungatella hathewayi</name>
    <dbReference type="NCBI Taxonomy" id="154046"/>
    <lineage>
        <taxon>Bacteria</taxon>
        <taxon>Bacillati</taxon>
        <taxon>Bacillota</taxon>
        <taxon>Clostridia</taxon>
        <taxon>Lachnospirales</taxon>
        <taxon>Lachnospiraceae</taxon>
        <taxon>Hungatella</taxon>
    </lineage>
</organism>
<evidence type="ECO:0000256" key="9">
    <source>
        <dbReference type="ARBA" id="ARBA00024867"/>
    </source>
</evidence>
<dbReference type="SMART" id="SM00342">
    <property type="entry name" value="HTH_ARAC"/>
    <property type="match status" value="1"/>
</dbReference>
<evidence type="ECO:0000259" key="11">
    <source>
        <dbReference type="PROSITE" id="PS01124"/>
    </source>
</evidence>
<evidence type="ECO:0000313" key="14">
    <source>
        <dbReference type="Proteomes" id="UP001055091"/>
    </source>
</evidence>
<dbReference type="Pfam" id="PF12833">
    <property type="entry name" value="HTH_18"/>
    <property type="match status" value="1"/>
</dbReference>
<evidence type="ECO:0000259" key="12">
    <source>
        <dbReference type="PROSITE" id="PS50110"/>
    </source>
</evidence>